<evidence type="ECO:0000313" key="2">
    <source>
        <dbReference type="EMBL" id="RHY71357.1"/>
    </source>
</evidence>
<dbReference type="AlphaFoldDB" id="A0A3R6WMZ9"/>
<proteinExistence type="predicted"/>
<reference evidence="2" key="1">
    <citation type="submission" date="2018-08" db="EMBL/GenBank/DDBJ databases">
        <title>Aphanomyces genome sequencing and annotation.</title>
        <authorList>
            <person name="Minardi D."/>
            <person name="Oidtmann B."/>
            <person name="Van Der Giezen M."/>
            <person name="Studholme D.J."/>
        </authorList>
    </citation>
    <scope>NUCLEOTIDE SEQUENCE [LARGE SCALE GENOMIC DNA]</scope>
    <source>
        <strain evidence="2">Si</strain>
    </source>
</reference>
<dbReference type="VEuPathDB" id="FungiDB:H257_06732"/>
<accession>A0A3R6WMZ9</accession>
<sequence length="98" mass="11241">MSQRKQKHAERNTPAEPGDDIKLRVVNSTRKQYEGTLARLARWLEREHPECIRHGEIVLPISVSLCKVFLTYSSYKRNRAGVELYLNGSTPMLPSVAF</sequence>
<dbReference type="EMBL" id="QUTB01002754">
    <property type="protein sequence ID" value="RHY71357.1"/>
    <property type="molecule type" value="Genomic_DNA"/>
</dbReference>
<comment type="caution">
    <text evidence="2">The sequence shown here is derived from an EMBL/GenBank/DDBJ whole genome shotgun (WGS) entry which is preliminary data.</text>
</comment>
<organism evidence="2">
    <name type="scientific">Aphanomyces astaci</name>
    <name type="common">Crayfish plague agent</name>
    <dbReference type="NCBI Taxonomy" id="112090"/>
    <lineage>
        <taxon>Eukaryota</taxon>
        <taxon>Sar</taxon>
        <taxon>Stramenopiles</taxon>
        <taxon>Oomycota</taxon>
        <taxon>Saprolegniomycetes</taxon>
        <taxon>Saprolegniales</taxon>
        <taxon>Verrucalvaceae</taxon>
        <taxon>Aphanomyces</taxon>
    </lineage>
</organism>
<name>A0A3R6WMZ9_APHAT</name>
<dbReference type="Proteomes" id="UP000283543">
    <property type="component" value="Unassembled WGS sequence"/>
</dbReference>
<feature type="compositionally biased region" description="Basic and acidic residues" evidence="1">
    <location>
        <begin position="9"/>
        <end position="20"/>
    </location>
</feature>
<gene>
    <name evidence="2" type="ORF">DYB34_012861</name>
</gene>
<protein>
    <submittedName>
        <fullName evidence="2">Uncharacterized protein</fullName>
    </submittedName>
</protein>
<feature type="region of interest" description="Disordered" evidence="1">
    <location>
        <begin position="1"/>
        <end position="20"/>
    </location>
</feature>
<evidence type="ECO:0000256" key="1">
    <source>
        <dbReference type="SAM" id="MobiDB-lite"/>
    </source>
</evidence>